<feature type="domain" description="Glycosyl transferase family 1" evidence="1">
    <location>
        <begin position="76"/>
        <end position="167"/>
    </location>
</feature>
<reference evidence="2" key="1">
    <citation type="journal article" date="2020" name="mSystems">
        <title>Genome- and Community-Level Interaction Insights into Carbon Utilization and Element Cycling Functions of Hydrothermarchaeota in Hydrothermal Sediment.</title>
        <authorList>
            <person name="Zhou Z."/>
            <person name="Liu Y."/>
            <person name="Xu W."/>
            <person name="Pan J."/>
            <person name="Luo Z.H."/>
            <person name="Li M."/>
        </authorList>
    </citation>
    <scope>NUCLEOTIDE SEQUENCE [LARGE SCALE GENOMIC DNA]</scope>
    <source>
        <strain evidence="2">SpSt-716</strain>
    </source>
</reference>
<dbReference type="AlphaFoldDB" id="A0A7V4DFR2"/>
<comment type="caution">
    <text evidence="2">The sequence shown here is derived from an EMBL/GenBank/DDBJ whole genome shotgun (WGS) entry which is preliminary data.</text>
</comment>
<dbReference type="InterPro" id="IPR001296">
    <property type="entry name" value="Glyco_trans_1"/>
</dbReference>
<dbReference type="SUPFAM" id="SSF53756">
    <property type="entry name" value="UDP-Glycosyltransferase/glycogen phosphorylase"/>
    <property type="match status" value="1"/>
</dbReference>
<dbReference type="InterPro" id="IPR050194">
    <property type="entry name" value="Glycosyltransferase_grp1"/>
</dbReference>
<dbReference type="Pfam" id="PF00534">
    <property type="entry name" value="Glycos_transf_1"/>
    <property type="match status" value="1"/>
</dbReference>
<gene>
    <name evidence="2" type="ORF">ENU96_00545</name>
</gene>
<evidence type="ECO:0000313" key="2">
    <source>
        <dbReference type="EMBL" id="HGI74161.1"/>
    </source>
</evidence>
<dbReference type="PANTHER" id="PTHR45947">
    <property type="entry name" value="SULFOQUINOVOSYL TRANSFERASE SQD2"/>
    <property type="match status" value="1"/>
</dbReference>
<evidence type="ECO:0000259" key="1">
    <source>
        <dbReference type="Pfam" id="PF00534"/>
    </source>
</evidence>
<organism evidence="2">
    <name type="scientific">Candidatus Caldatribacterium californiense</name>
    <dbReference type="NCBI Taxonomy" id="1454726"/>
    <lineage>
        <taxon>Bacteria</taxon>
        <taxon>Pseudomonadati</taxon>
        <taxon>Atribacterota</taxon>
        <taxon>Atribacteria</taxon>
        <taxon>Atribacterales</taxon>
        <taxon>Candidatus Caldatribacteriaceae</taxon>
        <taxon>Candidatus Caldatribacterium</taxon>
    </lineage>
</organism>
<name>A0A7V4DFR2_9BACT</name>
<accession>A0A7V4DFR2</accession>
<proteinExistence type="predicted"/>
<protein>
    <submittedName>
        <fullName evidence="2">Glycosyltransferase</fullName>
    </submittedName>
</protein>
<dbReference type="Gene3D" id="3.40.50.2000">
    <property type="entry name" value="Glycogen Phosphorylase B"/>
    <property type="match status" value="1"/>
</dbReference>
<dbReference type="PANTHER" id="PTHR45947:SF3">
    <property type="entry name" value="SULFOQUINOVOSYL TRANSFERASE SQD2"/>
    <property type="match status" value="1"/>
</dbReference>
<sequence>MIGQNSKAISQDEVFFPGILSFLETLFCLGKTPLLKERIPSLEEFLKRGSSFCHHLDHLHHPSKIIDRNAKSLTPQSREKNCARHYREATVFLFTSWYEGFGLPPLEAMASGTAVVATDCGGIRTYAQEGYNVLLAEPGDVDSLAYALVFLLQNEEARKILEERGRATALEFSLEKQALKLEEVLQGIARNASLFPFSRTTG</sequence>
<dbReference type="GO" id="GO:0016757">
    <property type="term" value="F:glycosyltransferase activity"/>
    <property type="evidence" value="ECO:0007669"/>
    <property type="project" value="InterPro"/>
</dbReference>
<keyword evidence="2" id="KW-0808">Transferase</keyword>
<dbReference type="EMBL" id="DTEN01000023">
    <property type="protein sequence ID" value="HGI74161.1"/>
    <property type="molecule type" value="Genomic_DNA"/>
</dbReference>
<dbReference type="CDD" id="cd03801">
    <property type="entry name" value="GT4_PimA-like"/>
    <property type="match status" value="1"/>
</dbReference>